<feature type="coiled-coil region" evidence="7">
    <location>
        <begin position="422"/>
        <end position="470"/>
    </location>
</feature>
<organism evidence="12 13">
    <name type="scientific">Streptomyces gancidicus BKS 13-15</name>
    <dbReference type="NCBI Taxonomy" id="1284664"/>
    <lineage>
        <taxon>Bacteria</taxon>
        <taxon>Bacillati</taxon>
        <taxon>Actinomycetota</taxon>
        <taxon>Actinomycetes</taxon>
        <taxon>Kitasatosporales</taxon>
        <taxon>Streptomycetaceae</taxon>
        <taxon>Streptomyces</taxon>
        <taxon>Streptomyces pseudogriseolus group</taxon>
    </lineage>
</organism>
<feature type="compositionally biased region" description="Basic and acidic residues" evidence="8">
    <location>
        <begin position="514"/>
        <end position="752"/>
    </location>
</feature>
<dbReference type="InterPro" id="IPR014014">
    <property type="entry name" value="RNA_helicase_DEAD_Q_motif"/>
</dbReference>
<keyword evidence="4" id="KW-0067">ATP-binding</keyword>
<dbReference type="CDD" id="cd18787">
    <property type="entry name" value="SF2_C_DEAD"/>
    <property type="match status" value="1"/>
</dbReference>
<feature type="domain" description="DEAD-box RNA helicase Q" evidence="11">
    <location>
        <begin position="31"/>
        <end position="59"/>
    </location>
</feature>
<comment type="caution">
    <text evidence="12">The sequence shown here is derived from an EMBL/GenBank/DDBJ whole genome shotgun (WGS) entry which is preliminary data.</text>
</comment>
<dbReference type="Pfam" id="PF23348">
    <property type="entry name" value="RDM3_C"/>
    <property type="match status" value="1"/>
</dbReference>
<evidence type="ECO:0000256" key="1">
    <source>
        <dbReference type="ARBA" id="ARBA00022741"/>
    </source>
</evidence>
<dbReference type="PANTHER" id="PTHR47959">
    <property type="entry name" value="ATP-DEPENDENT RNA HELICASE RHLE-RELATED"/>
    <property type="match status" value="1"/>
</dbReference>
<dbReference type="PROSITE" id="PS51194">
    <property type="entry name" value="HELICASE_CTER"/>
    <property type="match status" value="1"/>
</dbReference>
<dbReference type="InterPro" id="IPR011545">
    <property type="entry name" value="DEAD/DEAH_box_helicase_dom"/>
</dbReference>
<reference evidence="12 13" key="1">
    <citation type="journal article" date="2013" name="Genome Announc.">
        <title>Draft Genome Sequence of Streptomyces gancidicus Strain BKS 13-15.</title>
        <authorList>
            <person name="Kumar S."/>
            <person name="Kaur N."/>
            <person name="Singh N.K."/>
            <person name="Raghava G.P."/>
            <person name="Mayilraj S."/>
        </authorList>
    </citation>
    <scope>NUCLEOTIDE SEQUENCE [LARGE SCALE GENOMIC DNA]</scope>
    <source>
        <strain evidence="12 13">BKS 13-15</strain>
    </source>
</reference>
<evidence type="ECO:0000259" key="10">
    <source>
        <dbReference type="PROSITE" id="PS51194"/>
    </source>
</evidence>
<feature type="domain" description="Helicase ATP-binding" evidence="9">
    <location>
        <begin position="62"/>
        <end position="235"/>
    </location>
</feature>
<dbReference type="InterPro" id="IPR014001">
    <property type="entry name" value="Helicase_ATP-bd"/>
</dbReference>
<protein>
    <submittedName>
        <fullName evidence="12">ATP-dependent RNA helicase</fullName>
    </submittedName>
</protein>
<keyword evidence="1" id="KW-0547">Nucleotide-binding</keyword>
<dbReference type="InterPro" id="IPR044742">
    <property type="entry name" value="DEAD/DEAH_RhlB"/>
</dbReference>
<dbReference type="PROSITE" id="PS51195">
    <property type="entry name" value="Q_MOTIF"/>
    <property type="match status" value="1"/>
</dbReference>
<evidence type="ECO:0000259" key="9">
    <source>
        <dbReference type="PROSITE" id="PS51192"/>
    </source>
</evidence>
<evidence type="ECO:0000256" key="8">
    <source>
        <dbReference type="SAM" id="MobiDB-lite"/>
    </source>
</evidence>
<dbReference type="Gene3D" id="3.40.50.300">
    <property type="entry name" value="P-loop containing nucleotide triphosphate hydrolases"/>
    <property type="match status" value="2"/>
</dbReference>
<evidence type="ECO:0000256" key="7">
    <source>
        <dbReference type="SAM" id="Coils"/>
    </source>
</evidence>
<feature type="region of interest" description="Disordered" evidence="8">
    <location>
        <begin position="1"/>
        <end position="22"/>
    </location>
</feature>
<dbReference type="SMART" id="SM00487">
    <property type="entry name" value="DEXDc"/>
    <property type="match status" value="1"/>
</dbReference>
<dbReference type="InterPro" id="IPR057584">
    <property type="entry name" value="RDM3_C"/>
</dbReference>
<accession>M3E1A6</accession>
<keyword evidence="7" id="KW-0175">Coiled coil</keyword>
<dbReference type="Pfam" id="PF00271">
    <property type="entry name" value="Helicase_C"/>
    <property type="match status" value="1"/>
</dbReference>
<evidence type="ECO:0000256" key="4">
    <source>
        <dbReference type="ARBA" id="ARBA00022840"/>
    </source>
</evidence>
<evidence type="ECO:0000256" key="5">
    <source>
        <dbReference type="ARBA" id="ARBA00038437"/>
    </source>
</evidence>
<evidence type="ECO:0000256" key="6">
    <source>
        <dbReference type="PROSITE-ProRule" id="PRU00552"/>
    </source>
</evidence>
<dbReference type="CDD" id="cd00268">
    <property type="entry name" value="DEADc"/>
    <property type="match status" value="1"/>
</dbReference>
<keyword evidence="3 12" id="KW-0347">Helicase</keyword>
<keyword evidence="13" id="KW-1185">Reference proteome</keyword>
<evidence type="ECO:0000313" key="12">
    <source>
        <dbReference type="EMBL" id="EMF27667.1"/>
    </source>
</evidence>
<dbReference type="GO" id="GO:0003676">
    <property type="term" value="F:nucleic acid binding"/>
    <property type="evidence" value="ECO:0007669"/>
    <property type="project" value="InterPro"/>
</dbReference>
<dbReference type="GO" id="GO:0005829">
    <property type="term" value="C:cytosol"/>
    <property type="evidence" value="ECO:0007669"/>
    <property type="project" value="TreeGrafter"/>
</dbReference>
<dbReference type="InterPro" id="IPR050079">
    <property type="entry name" value="DEAD_box_RNA_helicase"/>
</dbReference>
<dbReference type="SMART" id="SM00490">
    <property type="entry name" value="HELICc"/>
    <property type="match status" value="1"/>
</dbReference>
<dbReference type="OrthoDB" id="9805696at2"/>
<evidence type="ECO:0000313" key="13">
    <source>
        <dbReference type="Proteomes" id="UP000011732"/>
    </source>
</evidence>
<proteinExistence type="inferred from homology"/>
<feature type="compositionally biased region" description="Basic and acidic residues" evidence="8">
    <location>
        <begin position="495"/>
        <end position="506"/>
    </location>
</feature>
<dbReference type="GO" id="GO:0003724">
    <property type="term" value="F:RNA helicase activity"/>
    <property type="evidence" value="ECO:0007669"/>
    <property type="project" value="InterPro"/>
</dbReference>
<sequence length="758" mass="83534">MPIASTDHVVVPENTEDTDTTAVTGTTAPEITFASLGLPEGVVRKLAQNGVTTPFPIQAATIPDALAGKDILGRGRTGSGKTLSFGLPTLAQLAGGRTEKHKPRAVILTPTRELAMQVADALQPYGDVLGLKMKVVCGGTSMGNQIYALERGVDVLVATPGRLRDIINRGACSLENVEIAVLDEADQMSDLGFMPEVTELLDQVPAGGQRMLFSATMENEIKTLVDRYLDSPVSHEVDAAQGAVTTMSHHILVVKPKDKAPVTAAIASRKGRTIIFVRTQLGADRVAEQLRDSGVKAEALHGGMTQGARTRTLADFKDGYVNVLVATDVAARGIHVDGIDLVLNVDPAGDHKDYLHRAGRTARAGRTGTVVSLSLPHQRRQIFRLMEDAGVDATRHIIQGGAAFDPEVAEITGARSMTEVQAESAGNAAQQAEREVAQLTKELERAQRRATELREEADRLLARAARERGDDPQAVIAEAAAVVAEAEVALPEQPTARDVERTEPVERPAASAPYERRDDRGDRGGFNRDRDRGDRGGFRRDDRRDDRGGRSFDRRDDRGDRGGFNRDRDRGDRGGFRRDDRGDRGGFNRDRDRGDRGGFRRDDRGGRSFDRRDGGDRGGFRRDDRDDRGGRSFERRDDRGDRGGFNRDRDRGDRGGFRRDDRRDDRGGRSFDRRDDRGDRGDRGGSNRDRDRGDRGGFRRDDRPGHRGSDRPFNRDRQGDRPGFRSGSHDRPYGRRDDHRGGGSFGRREDKPRWKRNG</sequence>
<dbReference type="GO" id="GO:0005524">
    <property type="term" value="F:ATP binding"/>
    <property type="evidence" value="ECO:0007669"/>
    <property type="project" value="UniProtKB-KW"/>
</dbReference>
<dbReference type="InterPro" id="IPR027417">
    <property type="entry name" value="P-loop_NTPase"/>
</dbReference>
<dbReference type="SUPFAM" id="SSF52540">
    <property type="entry name" value="P-loop containing nucleoside triphosphate hydrolases"/>
    <property type="match status" value="1"/>
</dbReference>
<dbReference type="RefSeq" id="WP_006133338.1">
    <property type="nucleotide sequence ID" value="NZ_AOHP01000071.1"/>
</dbReference>
<evidence type="ECO:0000256" key="2">
    <source>
        <dbReference type="ARBA" id="ARBA00022801"/>
    </source>
</evidence>
<gene>
    <name evidence="12" type="ORF">H114_17760</name>
</gene>
<keyword evidence="2" id="KW-0378">Hydrolase</keyword>
<name>M3E1A6_STREZ</name>
<dbReference type="Proteomes" id="UP000011732">
    <property type="component" value="Unassembled WGS sequence"/>
</dbReference>
<feature type="domain" description="Helicase C-terminal" evidence="10">
    <location>
        <begin position="261"/>
        <end position="412"/>
    </location>
</feature>
<dbReference type="EMBL" id="AOHP01000071">
    <property type="protein sequence ID" value="EMF27667.1"/>
    <property type="molecule type" value="Genomic_DNA"/>
</dbReference>
<evidence type="ECO:0000259" key="11">
    <source>
        <dbReference type="PROSITE" id="PS51195"/>
    </source>
</evidence>
<evidence type="ECO:0000256" key="3">
    <source>
        <dbReference type="ARBA" id="ARBA00022806"/>
    </source>
</evidence>
<feature type="region of interest" description="Disordered" evidence="8">
    <location>
        <begin position="492"/>
        <end position="758"/>
    </location>
</feature>
<comment type="similarity">
    <text evidence="5">Belongs to the DEAD box helicase family.</text>
</comment>
<dbReference type="GO" id="GO:0016787">
    <property type="term" value="F:hydrolase activity"/>
    <property type="evidence" value="ECO:0007669"/>
    <property type="project" value="UniProtKB-KW"/>
</dbReference>
<feature type="short sequence motif" description="Q motif" evidence="6">
    <location>
        <begin position="31"/>
        <end position="59"/>
    </location>
</feature>
<dbReference type="InterPro" id="IPR001650">
    <property type="entry name" value="Helicase_C-like"/>
</dbReference>
<dbReference type="AlphaFoldDB" id="M3E1A6"/>
<dbReference type="PROSITE" id="PS51192">
    <property type="entry name" value="HELICASE_ATP_BIND_1"/>
    <property type="match status" value="1"/>
</dbReference>
<dbReference type="Pfam" id="PF00270">
    <property type="entry name" value="DEAD"/>
    <property type="match status" value="1"/>
</dbReference>
<dbReference type="PATRIC" id="fig|1284664.3.peg.3570"/>
<dbReference type="PANTHER" id="PTHR47959:SF13">
    <property type="entry name" value="ATP-DEPENDENT RNA HELICASE RHLE"/>
    <property type="match status" value="1"/>
</dbReference>